<keyword evidence="2" id="KW-1185">Reference proteome</keyword>
<sequence length="166" mass="17852">MAKLNSVIVALLAGDVAALNTSFASVSMEDMKTVRNNFNEFYSKFKAANEAAEAAAKERKVQIETETKELVDALVTAGLDLEMAAEVASQKMAVKYPELAPKSATGKTWSFETVFVNVDGEKLEIGTKGNKGSMKALAAAREAIAAGKYKDRAEWIAAHAWTETEA</sequence>
<accession>H6X4D9</accession>
<dbReference type="Proteomes" id="UP000007524">
    <property type="component" value="Segment"/>
</dbReference>
<dbReference type="RefSeq" id="YP_007007487.1">
    <property type="nucleotide sequence ID" value="NC_019526.1"/>
</dbReference>
<name>H6X4D9_9CAUD</name>
<protein>
    <submittedName>
        <fullName evidence="1">Uncharacterized protein</fullName>
    </submittedName>
</protein>
<evidence type="ECO:0000313" key="2">
    <source>
        <dbReference type="Proteomes" id="UP000007524"/>
    </source>
</evidence>
<dbReference type="OrthoDB" id="40806at10239"/>
<organism evidence="1 2">
    <name type="scientific">Klebsiella phage vB_KleM_RaK2</name>
    <dbReference type="NCBI Taxonomy" id="1147094"/>
    <lineage>
        <taxon>Viruses</taxon>
        <taxon>Duplodnaviria</taxon>
        <taxon>Heunggongvirae</taxon>
        <taxon>Uroviricota</taxon>
        <taxon>Caudoviricetes</taxon>
        <taxon>Alcyoneusvirus</taxon>
        <taxon>Alcyoneusvirus RaK2</taxon>
    </lineage>
</organism>
<proteinExistence type="predicted"/>
<dbReference type="EMBL" id="JQ513383">
    <property type="protein sequence ID" value="AFA44605.1"/>
    <property type="molecule type" value="Genomic_DNA"/>
</dbReference>
<dbReference type="GeneID" id="14012920"/>
<reference evidence="1 2" key="1">
    <citation type="journal article" date="2012" name="J. Virol.">
        <title>Genome of Klebsiella sp.-Infecting Bacteriophage vB_KleM_RaK2.</title>
        <authorList>
            <person name="Simoliunas E."/>
            <person name="Kaliniene L."/>
            <person name="Truncaite L."/>
            <person name="Klausa V."/>
            <person name="Zajanckauskaite A."/>
            <person name="Meskys R."/>
        </authorList>
    </citation>
    <scope>NUCLEOTIDE SEQUENCE [LARGE SCALE GENOMIC DNA]</scope>
</reference>
<dbReference type="KEGG" id="vg:14012920"/>
<evidence type="ECO:0000313" key="1">
    <source>
        <dbReference type="EMBL" id="AFA44605.1"/>
    </source>
</evidence>
<gene>
    <name evidence="1" type="ORF">RaK2_00332</name>
</gene>